<dbReference type="GO" id="GO:0004175">
    <property type="term" value="F:endopeptidase activity"/>
    <property type="evidence" value="ECO:0007669"/>
    <property type="project" value="UniProtKB-ARBA"/>
</dbReference>
<dbReference type="GO" id="GO:0008237">
    <property type="term" value="F:metallopeptidase activity"/>
    <property type="evidence" value="ECO:0007669"/>
    <property type="project" value="UniProtKB-KW"/>
</dbReference>
<feature type="transmembrane region" description="Helical" evidence="1">
    <location>
        <begin position="122"/>
        <end position="140"/>
    </location>
</feature>
<dbReference type="GO" id="GO:0006508">
    <property type="term" value="P:proteolysis"/>
    <property type="evidence" value="ECO:0007669"/>
    <property type="project" value="UniProtKB-KW"/>
</dbReference>
<reference evidence="3" key="1">
    <citation type="submission" date="2018-07" db="EMBL/GenBank/DDBJ databases">
        <authorList>
            <consortium name="GenomeTrakr network: Whole genome sequencing for foodborne pathogen traceback"/>
        </authorList>
    </citation>
    <scope>NUCLEOTIDE SEQUENCE</scope>
    <source>
        <strain evidence="3">CFSAN065048</strain>
    </source>
</reference>
<keyword evidence="3" id="KW-0378">Hydrolase</keyword>
<feature type="domain" description="CAAX prenyl protease 2/Lysostaphin resistance protein A-like" evidence="2">
    <location>
        <begin position="123"/>
        <end position="215"/>
    </location>
</feature>
<name>A0A5V1ABQ9_SALER</name>
<keyword evidence="1" id="KW-1133">Transmembrane helix</keyword>
<feature type="transmembrane region" description="Helical" evidence="1">
    <location>
        <begin position="206"/>
        <end position="227"/>
    </location>
</feature>
<comment type="caution">
    <text evidence="3">The sequence shown here is derived from an EMBL/GenBank/DDBJ whole genome shotgun (WGS) entry which is preliminary data.</text>
</comment>
<dbReference type="InterPro" id="IPR003675">
    <property type="entry name" value="Rce1/LyrA-like_dom"/>
</dbReference>
<keyword evidence="3" id="KW-0645">Protease</keyword>
<evidence type="ECO:0000259" key="2">
    <source>
        <dbReference type="Pfam" id="PF02517"/>
    </source>
</evidence>
<feature type="transmembrane region" description="Helical" evidence="1">
    <location>
        <begin position="20"/>
        <end position="37"/>
    </location>
</feature>
<sequence>MEKIKYNADHIEMNKSVSGCFAMFLLFIGITFTPLCLRDSTDFTARGLLFPLLVILEFIFIFPLYYIYFRKREGLGVGNLQLKTFMSLFMIILLIQYLFPYLYGINKVEAWSKSLSGLGGSIYWINALLLICIVPVYEEIVFRGCLFNIFKFWFRGNVFCAAITVALIFSTLHLQYTETRTFIMLFLVSLMLTIARIKSRGLLMPVLLHMLMNLVVIGIQYVAYILLVR</sequence>
<dbReference type="InterPro" id="IPR052710">
    <property type="entry name" value="CAAX_protease"/>
</dbReference>
<feature type="transmembrane region" description="Helical" evidence="1">
    <location>
        <begin position="49"/>
        <end position="68"/>
    </location>
</feature>
<feature type="transmembrane region" description="Helical" evidence="1">
    <location>
        <begin position="182"/>
        <end position="199"/>
    </location>
</feature>
<feature type="transmembrane region" description="Helical" evidence="1">
    <location>
        <begin position="152"/>
        <end position="176"/>
    </location>
</feature>
<keyword evidence="3" id="KW-0482">Metalloprotease</keyword>
<feature type="transmembrane region" description="Helical" evidence="1">
    <location>
        <begin position="80"/>
        <end position="102"/>
    </location>
</feature>
<dbReference type="EMBL" id="AAGXGX010000033">
    <property type="protein sequence ID" value="EBS9878493.1"/>
    <property type="molecule type" value="Genomic_DNA"/>
</dbReference>
<proteinExistence type="predicted"/>
<accession>A0A5V1ABQ9</accession>
<dbReference type="RefSeq" id="WP_366544788.1">
    <property type="nucleotide sequence ID" value="NZ_MYMK01000081.1"/>
</dbReference>
<evidence type="ECO:0000256" key="1">
    <source>
        <dbReference type="SAM" id="Phobius"/>
    </source>
</evidence>
<evidence type="ECO:0000313" key="3">
    <source>
        <dbReference type="EMBL" id="EBS9878493.1"/>
    </source>
</evidence>
<keyword evidence="1" id="KW-0812">Transmembrane</keyword>
<keyword evidence="1" id="KW-0472">Membrane</keyword>
<organism evidence="3">
    <name type="scientific">Salmonella enterica</name>
    <name type="common">Salmonella choleraesuis</name>
    <dbReference type="NCBI Taxonomy" id="28901"/>
    <lineage>
        <taxon>Bacteria</taxon>
        <taxon>Pseudomonadati</taxon>
        <taxon>Pseudomonadota</taxon>
        <taxon>Gammaproteobacteria</taxon>
        <taxon>Enterobacterales</taxon>
        <taxon>Enterobacteriaceae</taxon>
        <taxon>Salmonella</taxon>
    </lineage>
</organism>
<dbReference type="GO" id="GO:0080120">
    <property type="term" value="P:CAAX-box protein maturation"/>
    <property type="evidence" value="ECO:0007669"/>
    <property type="project" value="UniProtKB-ARBA"/>
</dbReference>
<dbReference type="PANTHER" id="PTHR36435">
    <property type="entry name" value="SLR1288 PROTEIN"/>
    <property type="match status" value="1"/>
</dbReference>
<dbReference type="PANTHER" id="PTHR36435:SF1">
    <property type="entry name" value="CAAX AMINO TERMINAL PROTEASE FAMILY PROTEIN"/>
    <property type="match status" value="1"/>
</dbReference>
<protein>
    <submittedName>
        <fullName evidence="3">CPBP family intramembrane metalloprotease</fullName>
    </submittedName>
</protein>
<gene>
    <name evidence="3" type="ORF">CEJ02_23025</name>
</gene>
<dbReference type="AlphaFoldDB" id="A0A5V1ABQ9"/>
<dbReference type="Pfam" id="PF02517">
    <property type="entry name" value="Rce1-like"/>
    <property type="match status" value="1"/>
</dbReference>